<keyword evidence="1" id="KW-0646">Protease inhibitor</keyword>
<dbReference type="PANTHER" id="PTHR23259:SF75">
    <property type="entry name" value="SERINE PROTEASE INHIBITOR SWM-1-RELATED"/>
    <property type="match status" value="1"/>
</dbReference>
<dbReference type="Proteomes" id="UP001303046">
    <property type="component" value="Unassembled WGS sequence"/>
</dbReference>
<protein>
    <recommendedName>
        <fullName evidence="4">TIL domain-containing protein</fullName>
    </recommendedName>
</protein>
<comment type="caution">
    <text evidence="5">The sequence shown here is derived from an EMBL/GenBank/DDBJ whole genome shotgun (WGS) entry which is preliminary data.</text>
</comment>
<dbReference type="CDD" id="cd19941">
    <property type="entry name" value="TIL"/>
    <property type="match status" value="1"/>
</dbReference>
<gene>
    <name evidence="5" type="primary">Necator_chrIV.g16022</name>
    <name evidence="5" type="ORF">RB195_002726</name>
</gene>
<dbReference type="Gene3D" id="2.10.25.10">
    <property type="entry name" value="Laminin"/>
    <property type="match status" value="2"/>
</dbReference>
<sequence>MMLQYLCVIRGTCPTTPAPGTACGVNQRRWVCGTPCEPTCATPNPTCVKRCVANVCQCSEGYIRYTGVCIPKSACPTPAPTPYPPIVVVPIYQSPPVYTCPVYQTYAQCVPCERACNTPYYLCYQYCVPGCTCQPGFVRDTTTNNCINSYYCPRYRTYNRKAIKVQNADINRN</sequence>
<organism evidence="5 6">
    <name type="scientific">Necator americanus</name>
    <name type="common">Human hookworm</name>
    <dbReference type="NCBI Taxonomy" id="51031"/>
    <lineage>
        <taxon>Eukaryota</taxon>
        <taxon>Metazoa</taxon>
        <taxon>Ecdysozoa</taxon>
        <taxon>Nematoda</taxon>
        <taxon>Chromadorea</taxon>
        <taxon>Rhabditida</taxon>
        <taxon>Rhabditina</taxon>
        <taxon>Rhabditomorpha</taxon>
        <taxon>Strongyloidea</taxon>
        <taxon>Ancylostomatidae</taxon>
        <taxon>Bunostominae</taxon>
        <taxon>Necator</taxon>
    </lineage>
</organism>
<dbReference type="Pfam" id="PF01826">
    <property type="entry name" value="TIL"/>
    <property type="match status" value="2"/>
</dbReference>
<proteinExistence type="predicted"/>
<evidence type="ECO:0000313" key="5">
    <source>
        <dbReference type="EMBL" id="KAK6750935.1"/>
    </source>
</evidence>
<name>A0ABR1DKD6_NECAM</name>
<keyword evidence="3" id="KW-1015">Disulfide bond</keyword>
<dbReference type="InterPro" id="IPR051368">
    <property type="entry name" value="SerProtInhib-TIL_Domain"/>
</dbReference>
<dbReference type="PANTHER" id="PTHR23259">
    <property type="entry name" value="RIDDLE"/>
    <property type="match status" value="1"/>
</dbReference>
<evidence type="ECO:0000313" key="6">
    <source>
        <dbReference type="Proteomes" id="UP001303046"/>
    </source>
</evidence>
<dbReference type="InterPro" id="IPR036084">
    <property type="entry name" value="Ser_inhib-like_sf"/>
</dbReference>
<evidence type="ECO:0000256" key="2">
    <source>
        <dbReference type="ARBA" id="ARBA00022900"/>
    </source>
</evidence>
<keyword evidence="2" id="KW-0722">Serine protease inhibitor</keyword>
<feature type="domain" description="TIL" evidence="4">
    <location>
        <begin position="100"/>
        <end position="152"/>
    </location>
</feature>
<feature type="domain" description="TIL" evidence="4">
    <location>
        <begin position="23"/>
        <end position="75"/>
    </location>
</feature>
<evidence type="ECO:0000259" key="4">
    <source>
        <dbReference type="Pfam" id="PF01826"/>
    </source>
</evidence>
<dbReference type="InterPro" id="IPR002919">
    <property type="entry name" value="TIL_dom"/>
</dbReference>
<reference evidence="5 6" key="1">
    <citation type="submission" date="2023-08" db="EMBL/GenBank/DDBJ databases">
        <title>A Necator americanus chromosomal reference genome.</title>
        <authorList>
            <person name="Ilik V."/>
            <person name="Petrzelkova K.J."/>
            <person name="Pardy F."/>
            <person name="Fuh T."/>
            <person name="Niatou-Singa F.S."/>
            <person name="Gouil Q."/>
            <person name="Baker L."/>
            <person name="Ritchie M.E."/>
            <person name="Jex A.R."/>
            <person name="Gazzola D."/>
            <person name="Li H."/>
            <person name="Toshio Fujiwara R."/>
            <person name="Zhan B."/>
            <person name="Aroian R.V."/>
            <person name="Pafco B."/>
            <person name="Schwarz E.M."/>
        </authorList>
    </citation>
    <scope>NUCLEOTIDE SEQUENCE [LARGE SCALE GENOMIC DNA]</scope>
    <source>
        <strain evidence="5 6">Aroian</strain>
        <tissue evidence="5">Whole animal</tissue>
    </source>
</reference>
<dbReference type="SUPFAM" id="SSF57567">
    <property type="entry name" value="Serine protease inhibitors"/>
    <property type="match status" value="2"/>
</dbReference>
<keyword evidence="6" id="KW-1185">Reference proteome</keyword>
<evidence type="ECO:0000256" key="1">
    <source>
        <dbReference type="ARBA" id="ARBA00022690"/>
    </source>
</evidence>
<accession>A0ABR1DKD6</accession>
<evidence type="ECO:0000256" key="3">
    <source>
        <dbReference type="ARBA" id="ARBA00023157"/>
    </source>
</evidence>
<dbReference type="EMBL" id="JAVFWL010000004">
    <property type="protein sequence ID" value="KAK6750935.1"/>
    <property type="molecule type" value="Genomic_DNA"/>
</dbReference>